<evidence type="ECO:0000313" key="1">
    <source>
        <dbReference type="EMBL" id="MRX53116.1"/>
    </source>
</evidence>
<dbReference type="Proteomes" id="UP000441585">
    <property type="component" value="Unassembled WGS sequence"/>
</dbReference>
<name>A0A6I2M897_9BACI</name>
<reference evidence="1 2" key="1">
    <citation type="submission" date="2019-11" db="EMBL/GenBank/DDBJ databases">
        <title>Bacillus idriensis genome.</title>
        <authorList>
            <person name="Konopka E.N."/>
            <person name="Newman J.D."/>
        </authorList>
    </citation>
    <scope>NUCLEOTIDE SEQUENCE [LARGE SCALE GENOMIC DNA]</scope>
    <source>
        <strain evidence="1 2">DSM 19097</strain>
    </source>
</reference>
<proteinExistence type="predicted"/>
<comment type="caution">
    <text evidence="1">The sequence shown here is derived from an EMBL/GenBank/DDBJ whole genome shotgun (WGS) entry which is preliminary data.</text>
</comment>
<dbReference type="EMBL" id="WKKF01000001">
    <property type="protein sequence ID" value="MRX53116.1"/>
    <property type="molecule type" value="Genomic_DNA"/>
</dbReference>
<protein>
    <recommendedName>
        <fullName evidence="3">IrrE N-terminal-like domain-containing protein</fullName>
    </recommendedName>
</protein>
<dbReference type="AlphaFoldDB" id="A0A6I2M897"/>
<accession>A0A6I2M897</accession>
<organism evidence="1 2">
    <name type="scientific">Metabacillus idriensis</name>
    <dbReference type="NCBI Taxonomy" id="324768"/>
    <lineage>
        <taxon>Bacteria</taxon>
        <taxon>Bacillati</taxon>
        <taxon>Bacillota</taxon>
        <taxon>Bacilli</taxon>
        <taxon>Bacillales</taxon>
        <taxon>Bacillaceae</taxon>
        <taxon>Metabacillus</taxon>
    </lineage>
</organism>
<keyword evidence="2" id="KW-1185">Reference proteome</keyword>
<sequence length="139" mass="16825">MLYIWNIEKIIKDVLEEHRLDINYEFDNQLPAHMSYNVSTNTIKFNYLQINGYRGKVRIKESDENFVKILIYHEIGYYLSFKKNKHDLRTLIYGGDEEKEELMAVIENNAWEYGRTMVPEHLLESYDKVRELDKMLIKR</sequence>
<evidence type="ECO:0000313" key="2">
    <source>
        <dbReference type="Proteomes" id="UP000441585"/>
    </source>
</evidence>
<dbReference type="RefSeq" id="WP_070876923.1">
    <property type="nucleotide sequence ID" value="NZ_CAJFZX010000007.1"/>
</dbReference>
<evidence type="ECO:0008006" key="3">
    <source>
        <dbReference type="Google" id="ProtNLM"/>
    </source>
</evidence>
<gene>
    <name evidence="1" type="ORF">GJU41_03970</name>
</gene>